<dbReference type="GO" id="GO:0005576">
    <property type="term" value="C:extracellular region"/>
    <property type="evidence" value="ECO:0007669"/>
    <property type="project" value="UniProtKB-SubCell"/>
</dbReference>
<dbReference type="PROSITE" id="PS00330">
    <property type="entry name" value="HEMOLYSIN_CALCIUM"/>
    <property type="match status" value="3"/>
</dbReference>
<evidence type="ECO:0000256" key="4">
    <source>
        <dbReference type="ARBA" id="ARBA00022737"/>
    </source>
</evidence>
<dbReference type="Gene3D" id="2.60.40.2030">
    <property type="match status" value="1"/>
</dbReference>
<evidence type="ECO:0000259" key="7">
    <source>
        <dbReference type="SMART" id="SM00237"/>
    </source>
</evidence>
<evidence type="ECO:0000256" key="3">
    <source>
        <dbReference type="ARBA" id="ARBA00022729"/>
    </source>
</evidence>
<dbReference type="InterPro" id="IPR018511">
    <property type="entry name" value="Hemolysin-typ_Ca-bd_CS"/>
</dbReference>
<dbReference type="EC" id="3.1.3.1" evidence="8"/>
<keyword evidence="3" id="KW-0732">Signal</keyword>
<dbReference type="InterPro" id="IPR003644">
    <property type="entry name" value="Calx_beta"/>
</dbReference>
<dbReference type="Pfam" id="PF03160">
    <property type="entry name" value="Calx-beta"/>
    <property type="match status" value="1"/>
</dbReference>
<accession>A0A6J4VL28</accession>
<gene>
    <name evidence="8" type="ORF">AVDCRST_MAG81-2781</name>
</gene>
<evidence type="ECO:0000313" key="8">
    <source>
        <dbReference type="EMBL" id="CAA9580351.1"/>
    </source>
</evidence>
<dbReference type="Gene3D" id="2.150.10.10">
    <property type="entry name" value="Serralysin-like metalloprotease, C-terminal"/>
    <property type="match status" value="2"/>
</dbReference>
<dbReference type="PANTHER" id="PTHR38340:SF1">
    <property type="entry name" value="S-LAYER PROTEIN"/>
    <property type="match status" value="1"/>
</dbReference>
<dbReference type="GO" id="GO:0016020">
    <property type="term" value="C:membrane"/>
    <property type="evidence" value="ECO:0007669"/>
    <property type="project" value="InterPro"/>
</dbReference>
<dbReference type="SMART" id="SM00237">
    <property type="entry name" value="Calx_beta"/>
    <property type="match status" value="1"/>
</dbReference>
<comment type="subcellular location">
    <subcellularLocation>
        <location evidence="1">Secreted</location>
    </subcellularLocation>
</comment>
<dbReference type="InterPro" id="IPR050557">
    <property type="entry name" value="RTX_toxin/Mannuronan_C5-epim"/>
</dbReference>
<sequence>MATIEGTAGNDTLKGGSGNDYILGRDGDDQLYGNQGSDRLQGGSGNDRLKGGTGNDQLKGKAGADSLKGGDGRDRLLGGSGRDILTGGEGRDRFVLSSSISNTTLATADVITDLEGEDWLELAKGINLSSLKVAQGKGDKVADTIITDKLTGQFLAILPGIERSTITKANFLTGGTLEFSAANFSVREDDTPIAAVTVTRSGRSDSTASAKITLSEGSATLADYRQKPVSVKFAKGEVEQTIQIPLIDDQLIEGPETIQLSLEAPSSGAAIGEQKTATLEIVDNDPFDRYAITDIGMVGEYGSVTDINNAGQVVGHSDPPGEDTNAQAFIWEKSTGKQELGTLGGDSSEANAINNEGQVTGVAETSSGRNRAFLWSKNTGMKNLGVPKGENPAAFDTTGVGINDQGQVVGNSLTIYFDESGQQVYEASADPFIWENNTGFTTIDFPSSDYKYDNVRDINNSGQVAGSSSDQYGAQAYRWSKNGGATKLAGLTNQDYTSARGINDLGQVVGDSYDGSETTAVLWDDDGTIQDLDPLEGDSSANDINKLGQVVGYSEIADQMYQPFLYQGGTRQNLNSLIPANSGWKLESANAINDLGQIVGTGTIDGQTHAFLATPI</sequence>
<keyword evidence="8" id="KW-0378">Hydrolase</keyword>
<organism evidence="8">
    <name type="scientific">uncultured Synechococcales cyanobacterium</name>
    <dbReference type="NCBI Taxonomy" id="1936017"/>
    <lineage>
        <taxon>Bacteria</taxon>
        <taxon>Bacillati</taxon>
        <taxon>Cyanobacteriota</taxon>
        <taxon>Cyanophyceae</taxon>
        <taxon>Synechococcales</taxon>
        <taxon>environmental samples</taxon>
    </lineage>
</organism>
<dbReference type="GO" id="GO:0005509">
    <property type="term" value="F:calcium ion binding"/>
    <property type="evidence" value="ECO:0007669"/>
    <property type="project" value="InterPro"/>
</dbReference>
<dbReference type="InterPro" id="IPR014262">
    <property type="entry name" value="HAF_rpt"/>
</dbReference>
<dbReference type="InterPro" id="IPR001343">
    <property type="entry name" value="Hemolysn_Ca-bd"/>
</dbReference>
<proteinExistence type="predicted"/>
<dbReference type="InterPro" id="IPR011049">
    <property type="entry name" value="Serralysin-like_metalloprot_C"/>
</dbReference>
<dbReference type="InterPro" id="IPR038081">
    <property type="entry name" value="CalX-like_sf"/>
</dbReference>
<keyword evidence="5" id="KW-0106">Calcium</keyword>
<keyword evidence="4" id="KW-0677">Repeat</keyword>
<dbReference type="PANTHER" id="PTHR38340">
    <property type="entry name" value="S-LAYER PROTEIN"/>
    <property type="match status" value="1"/>
</dbReference>
<dbReference type="SUPFAM" id="SSF51120">
    <property type="entry name" value="beta-Roll"/>
    <property type="match status" value="1"/>
</dbReference>
<reference evidence="8" key="1">
    <citation type="submission" date="2020-02" db="EMBL/GenBank/DDBJ databases">
        <authorList>
            <person name="Meier V. D."/>
        </authorList>
    </citation>
    <scope>NUCLEOTIDE SEQUENCE</scope>
    <source>
        <strain evidence="8">AVDCRST_MAG81</strain>
    </source>
</reference>
<keyword evidence="2" id="KW-0964">Secreted</keyword>
<dbReference type="EMBL" id="CADCWO010000156">
    <property type="protein sequence ID" value="CAA9580351.1"/>
    <property type="molecule type" value="Genomic_DNA"/>
</dbReference>
<evidence type="ECO:0000256" key="1">
    <source>
        <dbReference type="ARBA" id="ARBA00004613"/>
    </source>
</evidence>
<feature type="domain" description="Calx-beta" evidence="7">
    <location>
        <begin position="164"/>
        <end position="263"/>
    </location>
</feature>
<dbReference type="Pfam" id="PF00353">
    <property type="entry name" value="HemolysinCabind"/>
    <property type="match status" value="2"/>
</dbReference>
<dbReference type="AlphaFoldDB" id="A0A6J4VL28"/>
<evidence type="ECO:0000256" key="5">
    <source>
        <dbReference type="ARBA" id="ARBA00022837"/>
    </source>
</evidence>
<evidence type="ECO:0000256" key="6">
    <source>
        <dbReference type="SAM" id="MobiDB-lite"/>
    </source>
</evidence>
<protein>
    <submittedName>
        <fullName evidence="8">Alkaline phosphatase</fullName>
        <ecNumber evidence="8">3.1.3.1</ecNumber>
    </submittedName>
</protein>
<feature type="region of interest" description="Disordered" evidence="6">
    <location>
        <begin position="1"/>
        <end position="84"/>
    </location>
</feature>
<dbReference type="PRINTS" id="PR00313">
    <property type="entry name" value="CABNDNGRPT"/>
</dbReference>
<dbReference type="SUPFAM" id="SSF141072">
    <property type="entry name" value="CalX-like"/>
    <property type="match status" value="1"/>
</dbReference>
<dbReference type="NCBIfam" id="TIGR02913">
    <property type="entry name" value="HAF_rpt"/>
    <property type="match status" value="5"/>
</dbReference>
<dbReference type="GO" id="GO:0004035">
    <property type="term" value="F:alkaline phosphatase activity"/>
    <property type="evidence" value="ECO:0007669"/>
    <property type="project" value="UniProtKB-EC"/>
</dbReference>
<evidence type="ECO:0000256" key="2">
    <source>
        <dbReference type="ARBA" id="ARBA00022525"/>
    </source>
</evidence>
<dbReference type="GO" id="GO:0007154">
    <property type="term" value="P:cell communication"/>
    <property type="evidence" value="ECO:0007669"/>
    <property type="project" value="InterPro"/>
</dbReference>
<name>A0A6J4VL28_9CYAN</name>